<proteinExistence type="predicted"/>
<dbReference type="Proteomes" id="UP000202511">
    <property type="component" value="Segment"/>
</dbReference>
<reference evidence="1 2" key="1">
    <citation type="journal article" date="2015" name="Parasitol. Res.">
        <title>Viruses in close associations with free-living amoebae.</title>
        <authorList>
            <person name="Scheid P."/>
        </authorList>
    </citation>
    <scope>NUCLEOTIDE SEQUENCE [LARGE SCALE GENOMIC DNA]</scope>
    <source>
        <strain evidence="1">KlaHel</strain>
    </source>
</reference>
<evidence type="ECO:0000313" key="2">
    <source>
        <dbReference type="Proteomes" id="UP000202511"/>
    </source>
</evidence>
<dbReference type="RefSeq" id="YP_009119823.1">
    <property type="nucleotide sequence ID" value="NC_026440.1"/>
</dbReference>
<sequence length="99" mass="11537">MRCVTFILYPPLSSFGVRVWDGSRREYYVVKKGGHFGIPIYFSWWPGVSLCGPIVSACWATGSPKRRRLVWQGRCRKTNLWPCAHGSWIAKEWSLFCFF</sequence>
<organism evidence="1 2">
    <name type="scientific">Pandoravirus inopinatum</name>
    <dbReference type="NCBI Taxonomy" id="1605721"/>
    <lineage>
        <taxon>Viruses</taxon>
        <taxon>Pandoravirus</taxon>
    </lineage>
</organism>
<dbReference type="GeneID" id="23462505"/>
<dbReference type="KEGG" id="vg:23462505"/>
<protein>
    <submittedName>
        <fullName evidence="1">Uncharacterized protein</fullName>
    </submittedName>
</protein>
<evidence type="ECO:0000313" key="1">
    <source>
        <dbReference type="EMBL" id="AJF97588.1"/>
    </source>
</evidence>
<name>A0A0B5IXR6_9VIRU</name>
<accession>A0A0B5IXR6</accession>
<dbReference type="EMBL" id="KP136319">
    <property type="protein sequence ID" value="AJF97588.1"/>
    <property type="molecule type" value="Genomic_DNA"/>
</dbReference>